<dbReference type="PANTHER" id="PTHR42801:SF4">
    <property type="entry name" value="AHPC_TSA FAMILY PROTEIN"/>
    <property type="match status" value="1"/>
</dbReference>
<dbReference type="GO" id="GO:0008379">
    <property type="term" value="F:thioredoxin peroxidase activity"/>
    <property type="evidence" value="ECO:0007669"/>
    <property type="project" value="TreeGrafter"/>
</dbReference>
<evidence type="ECO:0000256" key="12">
    <source>
        <dbReference type="ARBA" id="ARBA00049091"/>
    </source>
</evidence>
<evidence type="ECO:0000256" key="13">
    <source>
        <dbReference type="PIRSR" id="PIRSR000239-1"/>
    </source>
</evidence>
<protein>
    <recommendedName>
        <fullName evidence="3">thioredoxin-dependent peroxiredoxin</fullName>
        <ecNumber evidence="3">1.11.1.24</ecNumber>
    </recommendedName>
    <alternativeName>
        <fullName evidence="11">Bacterioferritin comigratory protein</fullName>
    </alternativeName>
    <alternativeName>
        <fullName evidence="9">Thioredoxin peroxidase</fullName>
    </alternativeName>
</protein>
<comment type="catalytic activity">
    <reaction evidence="12">
        <text>a hydroperoxide + [thioredoxin]-dithiol = an alcohol + [thioredoxin]-disulfide + H2O</text>
        <dbReference type="Rhea" id="RHEA:62620"/>
        <dbReference type="Rhea" id="RHEA-COMP:10698"/>
        <dbReference type="Rhea" id="RHEA-COMP:10700"/>
        <dbReference type="ChEBI" id="CHEBI:15377"/>
        <dbReference type="ChEBI" id="CHEBI:29950"/>
        <dbReference type="ChEBI" id="CHEBI:30879"/>
        <dbReference type="ChEBI" id="CHEBI:35924"/>
        <dbReference type="ChEBI" id="CHEBI:50058"/>
        <dbReference type="EC" id="1.11.1.24"/>
    </reaction>
</comment>
<name>A0A2R5F2N1_9BACL</name>
<dbReference type="EMBL" id="BDQX01000291">
    <property type="protein sequence ID" value="GBG10121.1"/>
    <property type="molecule type" value="Genomic_DNA"/>
</dbReference>
<comment type="subunit">
    <text evidence="2">Monomer.</text>
</comment>
<evidence type="ECO:0000256" key="4">
    <source>
        <dbReference type="ARBA" id="ARBA00022559"/>
    </source>
</evidence>
<evidence type="ECO:0000256" key="3">
    <source>
        <dbReference type="ARBA" id="ARBA00013017"/>
    </source>
</evidence>
<keyword evidence="6" id="KW-0560">Oxidoreductase</keyword>
<dbReference type="InterPro" id="IPR013766">
    <property type="entry name" value="Thioredoxin_domain"/>
</dbReference>
<dbReference type="EC" id="1.11.1.24" evidence="3"/>
<evidence type="ECO:0000313" key="16">
    <source>
        <dbReference type="Proteomes" id="UP000245202"/>
    </source>
</evidence>
<evidence type="ECO:0000256" key="6">
    <source>
        <dbReference type="ARBA" id="ARBA00023002"/>
    </source>
</evidence>
<evidence type="ECO:0000256" key="1">
    <source>
        <dbReference type="ARBA" id="ARBA00003330"/>
    </source>
</evidence>
<dbReference type="Pfam" id="PF00578">
    <property type="entry name" value="AhpC-TSA"/>
    <property type="match status" value="1"/>
</dbReference>
<feature type="active site" description="Cysteine sulfenic acid (-SOH) intermediate; for peroxidase activity" evidence="13">
    <location>
        <position position="45"/>
    </location>
</feature>
<sequence>MTLEIGKKAPKFKLPASTGETLSLMDLRGKQVVLFFYPKDMTPTCTEQACDMRDNYGEFENHNTVVLGISTDSVKSHLNFIAKKELPYVLLADEAHKVCEQYGVWQMKKLYGREYMGIVRSTFLIDAKGNLVREWRKVKVKGHAAEVLEAAKTLNARAKRK</sequence>
<reference evidence="15 16" key="1">
    <citation type="submission" date="2017-08" db="EMBL/GenBank/DDBJ databases">
        <title>Substantial Increase in Enzyme Production by Combined Drug-Resistance Mutations in Paenibacillus agaridevorans.</title>
        <authorList>
            <person name="Tanaka Y."/>
            <person name="Funane K."/>
            <person name="Hosaka T."/>
            <person name="Shiwa Y."/>
            <person name="Fujita N."/>
            <person name="Miyazaki T."/>
            <person name="Yoshikawa H."/>
            <person name="Murakami K."/>
            <person name="Kasahara K."/>
            <person name="Inaoka T."/>
            <person name="Hiraga Y."/>
            <person name="Ochi K."/>
        </authorList>
    </citation>
    <scope>NUCLEOTIDE SEQUENCE [LARGE SCALE GENOMIC DNA]</scope>
    <source>
        <strain evidence="15 16">T-3040</strain>
    </source>
</reference>
<dbReference type="PANTHER" id="PTHR42801">
    <property type="entry name" value="THIOREDOXIN-DEPENDENT PEROXIDE REDUCTASE"/>
    <property type="match status" value="1"/>
</dbReference>
<dbReference type="Proteomes" id="UP000245202">
    <property type="component" value="Unassembled WGS sequence"/>
</dbReference>
<dbReference type="Gene3D" id="3.40.30.10">
    <property type="entry name" value="Glutaredoxin"/>
    <property type="match status" value="1"/>
</dbReference>
<dbReference type="InterPro" id="IPR050924">
    <property type="entry name" value="Peroxiredoxin_BCP/PrxQ"/>
</dbReference>
<dbReference type="GO" id="GO:0045454">
    <property type="term" value="P:cell redox homeostasis"/>
    <property type="evidence" value="ECO:0007669"/>
    <property type="project" value="TreeGrafter"/>
</dbReference>
<dbReference type="InterPro" id="IPR036249">
    <property type="entry name" value="Thioredoxin-like_sf"/>
</dbReference>
<dbReference type="PIRSF" id="PIRSF000239">
    <property type="entry name" value="AHPC"/>
    <property type="match status" value="1"/>
</dbReference>
<dbReference type="GO" id="GO:0034599">
    <property type="term" value="P:cellular response to oxidative stress"/>
    <property type="evidence" value="ECO:0007669"/>
    <property type="project" value="TreeGrafter"/>
</dbReference>
<dbReference type="AlphaFoldDB" id="A0A2R5F2N1"/>
<dbReference type="FunFam" id="3.40.30.10:FF:000007">
    <property type="entry name" value="Thioredoxin-dependent thiol peroxidase"/>
    <property type="match status" value="1"/>
</dbReference>
<organism evidence="15 16">
    <name type="scientific">Paenibacillus agaridevorans</name>
    <dbReference type="NCBI Taxonomy" id="171404"/>
    <lineage>
        <taxon>Bacteria</taxon>
        <taxon>Bacillati</taxon>
        <taxon>Bacillota</taxon>
        <taxon>Bacilli</taxon>
        <taxon>Bacillales</taxon>
        <taxon>Paenibacillaceae</taxon>
        <taxon>Paenibacillus</taxon>
    </lineage>
</organism>
<evidence type="ECO:0000256" key="9">
    <source>
        <dbReference type="ARBA" id="ARBA00032824"/>
    </source>
</evidence>
<evidence type="ECO:0000256" key="7">
    <source>
        <dbReference type="ARBA" id="ARBA00023157"/>
    </source>
</evidence>
<feature type="domain" description="Thioredoxin" evidence="14">
    <location>
        <begin position="3"/>
        <end position="156"/>
    </location>
</feature>
<dbReference type="GO" id="GO:0005737">
    <property type="term" value="C:cytoplasm"/>
    <property type="evidence" value="ECO:0007669"/>
    <property type="project" value="TreeGrafter"/>
</dbReference>
<accession>A0A2R5F2N1</accession>
<evidence type="ECO:0000256" key="11">
    <source>
        <dbReference type="ARBA" id="ARBA00041373"/>
    </source>
</evidence>
<evidence type="ECO:0000256" key="8">
    <source>
        <dbReference type="ARBA" id="ARBA00023284"/>
    </source>
</evidence>
<evidence type="ECO:0000256" key="10">
    <source>
        <dbReference type="ARBA" id="ARBA00038489"/>
    </source>
</evidence>
<keyword evidence="16" id="KW-1185">Reference proteome</keyword>
<evidence type="ECO:0000313" key="15">
    <source>
        <dbReference type="EMBL" id="GBG10121.1"/>
    </source>
</evidence>
<gene>
    <name evidence="15" type="ORF">PAT3040_04836</name>
</gene>
<dbReference type="InterPro" id="IPR024706">
    <property type="entry name" value="Peroxiredoxin_AhpC-typ"/>
</dbReference>
<keyword evidence="7" id="KW-1015">Disulfide bond</keyword>
<evidence type="ECO:0000259" key="14">
    <source>
        <dbReference type="PROSITE" id="PS51352"/>
    </source>
</evidence>
<dbReference type="RefSeq" id="WP_108994687.1">
    <property type="nucleotide sequence ID" value="NZ_BDQX01000291.1"/>
</dbReference>
<keyword evidence="4" id="KW-0575">Peroxidase</keyword>
<dbReference type="SUPFAM" id="SSF52833">
    <property type="entry name" value="Thioredoxin-like"/>
    <property type="match status" value="1"/>
</dbReference>
<dbReference type="CDD" id="cd03017">
    <property type="entry name" value="PRX_BCP"/>
    <property type="match status" value="1"/>
</dbReference>
<dbReference type="NCBIfam" id="NF006960">
    <property type="entry name" value="PRK09437.1"/>
    <property type="match status" value="1"/>
</dbReference>
<comment type="caution">
    <text evidence="15">The sequence shown here is derived from an EMBL/GenBank/DDBJ whole genome shotgun (WGS) entry which is preliminary data.</text>
</comment>
<comment type="similarity">
    <text evidence="10">Belongs to the peroxiredoxin family. BCP/PrxQ subfamily.</text>
</comment>
<keyword evidence="8" id="KW-0676">Redox-active center</keyword>
<dbReference type="InterPro" id="IPR000866">
    <property type="entry name" value="AhpC/TSA"/>
</dbReference>
<evidence type="ECO:0000256" key="2">
    <source>
        <dbReference type="ARBA" id="ARBA00011245"/>
    </source>
</evidence>
<keyword evidence="5" id="KW-0049">Antioxidant</keyword>
<evidence type="ECO:0000256" key="5">
    <source>
        <dbReference type="ARBA" id="ARBA00022862"/>
    </source>
</evidence>
<comment type="function">
    <text evidence="1">Thiol-specific peroxidase that catalyzes the reduction of hydrogen peroxide and organic hydroperoxides to water and alcohols, respectively. Plays a role in cell protection against oxidative stress by detoxifying peroxides and as sensor of hydrogen peroxide-mediated signaling events.</text>
</comment>
<dbReference type="PROSITE" id="PS51352">
    <property type="entry name" value="THIOREDOXIN_2"/>
    <property type="match status" value="1"/>
</dbReference>
<proteinExistence type="inferred from homology"/>